<feature type="transmembrane region" description="Helical" evidence="1">
    <location>
        <begin position="130"/>
        <end position="148"/>
    </location>
</feature>
<comment type="caution">
    <text evidence="2">The sequence shown here is derived from an EMBL/GenBank/DDBJ whole genome shotgun (WGS) entry which is preliminary data.</text>
</comment>
<feature type="transmembrane region" description="Helical" evidence="1">
    <location>
        <begin position="155"/>
        <end position="174"/>
    </location>
</feature>
<gene>
    <name evidence="2" type="ORF">FPZ45_05410</name>
</gene>
<feature type="transmembrane region" description="Helical" evidence="1">
    <location>
        <begin position="12"/>
        <end position="30"/>
    </location>
</feature>
<dbReference type="EMBL" id="VNJJ01000002">
    <property type="protein sequence ID" value="TVY03311.1"/>
    <property type="molecule type" value="Genomic_DNA"/>
</dbReference>
<protein>
    <recommendedName>
        <fullName evidence="4">DUF4386 family protein</fullName>
    </recommendedName>
</protein>
<evidence type="ECO:0000256" key="1">
    <source>
        <dbReference type="SAM" id="Phobius"/>
    </source>
</evidence>
<dbReference type="RefSeq" id="WP_144699178.1">
    <property type="nucleotide sequence ID" value="NZ_VNJJ01000002.1"/>
</dbReference>
<feature type="transmembrane region" description="Helical" evidence="1">
    <location>
        <begin position="82"/>
        <end position="110"/>
    </location>
</feature>
<feature type="transmembrane region" description="Helical" evidence="1">
    <location>
        <begin position="180"/>
        <end position="202"/>
    </location>
</feature>
<evidence type="ECO:0000313" key="2">
    <source>
        <dbReference type="EMBL" id="TVY03311.1"/>
    </source>
</evidence>
<dbReference type="OrthoDB" id="9979664at2"/>
<evidence type="ECO:0000313" key="3">
    <source>
        <dbReference type="Proteomes" id="UP000316330"/>
    </source>
</evidence>
<keyword evidence="1" id="KW-1133">Transmembrane helix</keyword>
<organism evidence="2 3">
    <name type="scientific">Cohnella terricola</name>
    <dbReference type="NCBI Taxonomy" id="1289167"/>
    <lineage>
        <taxon>Bacteria</taxon>
        <taxon>Bacillati</taxon>
        <taxon>Bacillota</taxon>
        <taxon>Bacilli</taxon>
        <taxon>Bacillales</taxon>
        <taxon>Paenibacillaceae</taxon>
        <taxon>Cohnella</taxon>
    </lineage>
</organism>
<keyword evidence="1" id="KW-0472">Membrane</keyword>
<reference evidence="2 3" key="1">
    <citation type="submission" date="2019-07" db="EMBL/GenBank/DDBJ databases">
        <authorList>
            <person name="Kim J."/>
        </authorList>
    </citation>
    <scope>NUCLEOTIDE SEQUENCE [LARGE SCALE GENOMIC DNA]</scope>
    <source>
        <strain evidence="2 3">G13</strain>
    </source>
</reference>
<dbReference type="Proteomes" id="UP000316330">
    <property type="component" value="Unassembled WGS sequence"/>
</dbReference>
<feature type="transmembrane region" description="Helical" evidence="1">
    <location>
        <begin position="50"/>
        <end position="70"/>
    </location>
</feature>
<sequence>MSNASLYRFGGVFLILGPLLGVIAAIVGLFTETSFQAPVSTFHSALWPTYYSLSLLGGMLLLIGLPALYVRQSGGRGGKIGLVGILLYALSICMGLAVSGYLISILPYLADKSPNIIEDSFKTSIATFPLGSFLFGLIGAVLLCIAVIRAKVYPSYVGILLLLSGVLDLSNIFATDTVASIIGLISQGSLLLAFSTAGIKLFNQRKPLNSEAHQRTVNLP</sequence>
<dbReference type="AlphaFoldDB" id="A0A559JTV7"/>
<keyword evidence="1" id="KW-0812">Transmembrane</keyword>
<evidence type="ECO:0008006" key="4">
    <source>
        <dbReference type="Google" id="ProtNLM"/>
    </source>
</evidence>
<proteinExistence type="predicted"/>
<name>A0A559JTV7_9BACL</name>
<keyword evidence="3" id="KW-1185">Reference proteome</keyword>
<accession>A0A559JTV7</accession>